<dbReference type="GO" id="GO:0003712">
    <property type="term" value="F:transcription coregulator activity"/>
    <property type="evidence" value="ECO:0007669"/>
    <property type="project" value="InterPro"/>
</dbReference>
<evidence type="ECO:0000256" key="2">
    <source>
        <dbReference type="ARBA" id="ARBA00007526"/>
    </source>
</evidence>
<evidence type="ECO:0000256" key="5">
    <source>
        <dbReference type="ARBA" id="ARBA00023242"/>
    </source>
</evidence>
<evidence type="ECO:0000313" key="9">
    <source>
        <dbReference type="Proteomes" id="UP000649617"/>
    </source>
</evidence>
<gene>
    <name evidence="6 8" type="primary">MED6</name>
    <name evidence="8" type="ORF">SPIL2461_LOCUS16596</name>
</gene>
<dbReference type="PANTHER" id="PTHR13104">
    <property type="entry name" value="MED-6-RELATED"/>
    <property type="match status" value="1"/>
</dbReference>
<comment type="subunit">
    <text evidence="6">Component of the Mediator complex.</text>
</comment>
<comment type="similarity">
    <text evidence="2 6">Belongs to the Mediator complex subunit 6 family.</text>
</comment>
<dbReference type="InterPro" id="IPR038566">
    <property type="entry name" value="Mediator_Med6_sf"/>
</dbReference>
<feature type="non-terminal residue" evidence="8">
    <location>
        <position position="138"/>
    </location>
</feature>
<dbReference type="InterPro" id="IPR007018">
    <property type="entry name" value="Mediator_Med6"/>
</dbReference>
<evidence type="ECO:0000313" key="8">
    <source>
        <dbReference type="EMBL" id="CAE7632067.1"/>
    </source>
</evidence>
<keyword evidence="5 6" id="KW-0539">Nucleus</keyword>
<dbReference type="GO" id="GO:0016592">
    <property type="term" value="C:mediator complex"/>
    <property type="evidence" value="ECO:0007669"/>
    <property type="project" value="InterPro"/>
</dbReference>
<dbReference type="EMBL" id="CAJNIZ010042684">
    <property type="protein sequence ID" value="CAE7632067.1"/>
    <property type="molecule type" value="Genomic_DNA"/>
</dbReference>
<keyword evidence="3 6" id="KW-0805">Transcription regulation</keyword>
<keyword evidence="4 6" id="KW-0804">Transcription</keyword>
<comment type="function">
    <text evidence="6">Component of the Mediator complex, a coactivator involved in the regulated transcription of nearly all RNA polymerase II-dependent genes. Mediator functions as a bridge to convey information from gene-specific regulatory proteins to the basal RNA polymerase II transcription machinery. Mediator is recruited to promoters by direct interactions with regulatory proteins and serves as a scaffold for the assembly of a functional preinitiation complex with RNA polymerase II and the general transcription factors.</text>
</comment>
<feature type="non-terminal residue" evidence="8">
    <location>
        <position position="1"/>
    </location>
</feature>
<feature type="compositionally biased region" description="Polar residues" evidence="7">
    <location>
        <begin position="129"/>
        <end position="138"/>
    </location>
</feature>
<dbReference type="Pfam" id="PF04934">
    <property type="entry name" value="Med6"/>
    <property type="match status" value="1"/>
</dbReference>
<proteinExistence type="inferred from homology"/>
<comment type="subcellular location">
    <subcellularLocation>
        <location evidence="1 6">Nucleus</location>
    </subcellularLocation>
</comment>
<evidence type="ECO:0000256" key="6">
    <source>
        <dbReference type="RuleBase" id="RU364143"/>
    </source>
</evidence>
<dbReference type="Gene3D" id="3.10.450.580">
    <property type="entry name" value="Mediator complex, subunit Med6"/>
    <property type="match status" value="1"/>
</dbReference>
<organism evidence="8 9">
    <name type="scientific">Symbiodinium pilosum</name>
    <name type="common">Dinoflagellate</name>
    <dbReference type="NCBI Taxonomy" id="2952"/>
    <lineage>
        <taxon>Eukaryota</taxon>
        <taxon>Sar</taxon>
        <taxon>Alveolata</taxon>
        <taxon>Dinophyceae</taxon>
        <taxon>Suessiales</taxon>
        <taxon>Symbiodiniaceae</taxon>
        <taxon>Symbiodinium</taxon>
    </lineage>
</organism>
<comment type="caution">
    <text evidence="8">The sequence shown here is derived from an EMBL/GenBank/DDBJ whole genome shotgun (WGS) entry which is preliminary data.</text>
</comment>
<accession>A0A812VPW6</accession>
<evidence type="ECO:0000256" key="3">
    <source>
        <dbReference type="ARBA" id="ARBA00023015"/>
    </source>
</evidence>
<keyword evidence="9" id="KW-1185">Reference proteome</keyword>
<dbReference type="GO" id="GO:0006357">
    <property type="term" value="P:regulation of transcription by RNA polymerase II"/>
    <property type="evidence" value="ECO:0007669"/>
    <property type="project" value="InterPro"/>
</dbReference>
<reference evidence="8" key="1">
    <citation type="submission" date="2021-02" db="EMBL/GenBank/DDBJ databases">
        <authorList>
            <person name="Dougan E. K."/>
            <person name="Rhodes N."/>
            <person name="Thang M."/>
            <person name="Chan C."/>
        </authorList>
    </citation>
    <scope>NUCLEOTIDE SEQUENCE</scope>
</reference>
<protein>
    <recommendedName>
        <fullName evidence="6">Mediator of RNA polymerase II transcription subunit 6</fullName>
    </recommendedName>
    <alternativeName>
        <fullName evidence="6">Mediator complex subunit 6</fullName>
    </alternativeName>
</protein>
<dbReference type="Proteomes" id="UP000649617">
    <property type="component" value="Unassembled WGS sequence"/>
</dbReference>
<evidence type="ECO:0000256" key="7">
    <source>
        <dbReference type="SAM" id="MobiDB-lite"/>
    </source>
</evidence>
<dbReference type="AlphaFoldDB" id="A0A812VPW6"/>
<sequence>LDYFYTSPFYQRSGGPESLNERRRRGQKVEEASPGIEFVVVGANADAKEGRLETSIFVVQRLLRRAGESAVPQDVFYVLAGSVYKAPPIVDIFDGALCQTAMAASSILKKQLESFRYTAEEQPAAAQDARSTNPDWPS</sequence>
<evidence type="ECO:0000256" key="1">
    <source>
        <dbReference type="ARBA" id="ARBA00004123"/>
    </source>
</evidence>
<evidence type="ECO:0000256" key="4">
    <source>
        <dbReference type="ARBA" id="ARBA00023163"/>
    </source>
</evidence>
<name>A0A812VPW6_SYMPI</name>
<dbReference type="OrthoDB" id="344220at2759"/>
<keyword evidence="6" id="KW-0010">Activator</keyword>
<feature type="region of interest" description="Disordered" evidence="7">
    <location>
        <begin position="119"/>
        <end position="138"/>
    </location>
</feature>